<gene>
    <name evidence="1" type="ORF">WI372_08760</name>
</gene>
<dbReference type="EMBL" id="JBBHLI010000004">
    <property type="protein sequence ID" value="MEK9501065.1"/>
    <property type="molecule type" value="Genomic_DNA"/>
</dbReference>
<sequence length="213" mass="22273">MVQGAEAVDSVEAAVPIRIQLTPEDASVPTPLRVRVAFSVEGEDCGEPSVALTSSDENDQAATTWSLGSHVGSCQLDIRVLADDGTILGLGVVTADVVAGQPVAGWLLPGEVATDTDTLSFDVFDTPLEDRFANLLHWGIQVVEGPAIVLGTDLDEEASRTLVATGVGGGLLDVVTPWGTWLRAGFDVCEEGGSRWVRAFRLADSTAVRASCP</sequence>
<dbReference type="RefSeq" id="WP_405277080.1">
    <property type="nucleotide sequence ID" value="NZ_CP144380.1"/>
</dbReference>
<reference evidence="1 2" key="1">
    <citation type="submission" date="2024-02" db="EMBL/GenBank/DDBJ databases">
        <title>A novel Gemmatimonadota bacterium.</title>
        <authorList>
            <person name="Du Z.-J."/>
            <person name="Ye Y.-Q."/>
        </authorList>
    </citation>
    <scope>NUCLEOTIDE SEQUENCE [LARGE SCALE GENOMIC DNA]</scope>
    <source>
        <strain evidence="1 2">DH-20</strain>
    </source>
</reference>
<comment type="caution">
    <text evidence="1">The sequence shown here is derived from an EMBL/GenBank/DDBJ whole genome shotgun (WGS) entry which is preliminary data.</text>
</comment>
<evidence type="ECO:0000313" key="1">
    <source>
        <dbReference type="EMBL" id="MEK9501065.1"/>
    </source>
</evidence>
<proteinExistence type="predicted"/>
<evidence type="ECO:0000313" key="2">
    <source>
        <dbReference type="Proteomes" id="UP001484239"/>
    </source>
</evidence>
<name>A0ABU9EBY6_9BACT</name>
<dbReference type="Proteomes" id="UP001484239">
    <property type="component" value="Unassembled WGS sequence"/>
</dbReference>
<organism evidence="1 2">
    <name type="scientific">Gaopeijia maritima</name>
    <dbReference type="NCBI Taxonomy" id="3119007"/>
    <lineage>
        <taxon>Bacteria</taxon>
        <taxon>Pseudomonadati</taxon>
        <taxon>Gemmatimonadota</taxon>
        <taxon>Longimicrobiia</taxon>
        <taxon>Gaopeijiales</taxon>
        <taxon>Gaopeijiaceae</taxon>
        <taxon>Gaopeijia</taxon>
    </lineage>
</organism>
<protein>
    <submittedName>
        <fullName evidence="1">Uncharacterized protein</fullName>
    </submittedName>
</protein>
<accession>A0ABU9EBY6</accession>
<keyword evidence="2" id="KW-1185">Reference proteome</keyword>